<protein>
    <submittedName>
        <fullName evidence="3">Uncharacterized protein</fullName>
    </submittedName>
</protein>
<sequence length="538" mass="61407">MFGSETTSKLTTPEIIEEERTLTLSFTTKLILTDTTIMTFSSEKTTEISFEIETTETTTGIFIPSDMYSTSSISLSETYKTSYVTEMTTTLTEYEISSTSLTSTSESLEDFETSSTGITSPISLSNTFEEYTLTTGKRFIYTTEHLEWWATQSSLKPHDYTLTTFVPLDEKTMLDLTLPETTGISLLSSTDTWGLSDFEKTMTTAKYIDTEIEEGTRLIVSGGESSSPFTMEAETTEFPLYVTTLSDIVSSLMADILNKTEGQKDQEKTLENLMNEIKRIQDREKKIAEMEEEQKKKEEELKKRKKEKETEEKERKKSTSVTDTAYTYTTSSFSDYFTSYDKTTMSESIELLSINDTVTTFTFIALESTSAISMEPITSDISIKNQKLKQEIERLKNELERKEDRLEEWERRLQERRKKFEEETKEFEGYEETEFEETTEKEFTLLSDTTEESVFTSFSSSETDYTRITHKFHSSSTTVSARTRTPSSSTFKPPVESELFTPAPPTEKTTSIAQYLNRVKITCKTCEGSKSKGSVGRD</sequence>
<name>A0AAD9RDQ6_9HYME</name>
<evidence type="ECO:0000256" key="2">
    <source>
        <dbReference type="SAM" id="MobiDB-lite"/>
    </source>
</evidence>
<feature type="coiled-coil region" evidence="1">
    <location>
        <begin position="378"/>
        <end position="433"/>
    </location>
</feature>
<proteinExistence type="predicted"/>
<feature type="compositionally biased region" description="Basic and acidic residues" evidence="2">
    <location>
        <begin position="291"/>
        <end position="317"/>
    </location>
</feature>
<reference evidence="3" key="1">
    <citation type="submission" date="2021-08" db="EMBL/GenBank/DDBJ databases">
        <authorList>
            <person name="Misof B."/>
            <person name="Oliver O."/>
            <person name="Podsiadlowski L."/>
            <person name="Donath A."/>
            <person name="Peters R."/>
            <person name="Mayer C."/>
            <person name="Rust J."/>
            <person name="Gunkel S."/>
            <person name="Lesny P."/>
            <person name="Martin S."/>
            <person name="Oeyen J.P."/>
            <person name="Petersen M."/>
            <person name="Panagiotis P."/>
            <person name="Wilbrandt J."/>
            <person name="Tanja T."/>
        </authorList>
    </citation>
    <scope>NUCLEOTIDE SEQUENCE</scope>
    <source>
        <strain evidence="3">GBR_01_08_01A</strain>
        <tissue evidence="3">Thorax + abdomen</tissue>
    </source>
</reference>
<gene>
    <name evidence="3" type="ORF">KPH14_001121</name>
</gene>
<accession>A0AAD9RDQ6</accession>
<evidence type="ECO:0000256" key="1">
    <source>
        <dbReference type="SAM" id="Coils"/>
    </source>
</evidence>
<reference evidence="3" key="2">
    <citation type="journal article" date="2023" name="Commun. Biol.">
        <title>Intrasexual cuticular hydrocarbon dimorphism in a wasp sheds light on hydrocarbon biosynthesis genes in Hymenoptera.</title>
        <authorList>
            <person name="Moris V.C."/>
            <person name="Podsiadlowski L."/>
            <person name="Martin S."/>
            <person name="Oeyen J.P."/>
            <person name="Donath A."/>
            <person name="Petersen M."/>
            <person name="Wilbrandt J."/>
            <person name="Misof B."/>
            <person name="Liedtke D."/>
            <person name="Thamm M."/>
            <person name="Scheiner R."/>
            <person name="Schmitt T."/>
            <person name="Niehuis O."/>
        </authorList>
    </citation>
    <scope>NUCLEOTIDE SEQUENCE</scope>
    <source>
        <strain evidence="3">GBR_01_08_01A</strain>
    </source>
</reference>
<evidence type="ECO:0000313" key="4">
    <source>
        <dbReference type="Proteomes" id="UP001258017"/>
    </source>
</evidence>
<dbReference type="AlphaFoldDB" id="A0AAD9RDQ6"/>
<dbReference type="EMBL" id="JAIFRP010001061">
    <property type="protein sequence ID" value="KAK2577859.1"/>
    <property type="molecule type" value="Genomic_DNA"/>
</dbReference>
<feature type="compositionally biased region" description="Low complexity" evidence="2">
    <location>
        <begin position="475"/>
        <end position="490"/>
    </location>
</feature>
<feature type="region of interest" description="Disordered" evidence="2">
    <location>
        <begin position="475"/>
        <end position="506"/>
    </location>
</feature>
<evidence type="ECO:0000313" key="3">
    <source>
        <dbReference type="EMBL" id="KAK2577859.1"/>
    </source>
</evidence>
<keyword evidence="1" id="KW-0175">Coiled coil</keyword>
<dbReference type="Proteomes" id="UP001258017">
    <property type="component" value="Unassembled WGS sequence"/>
</dbReference>
<comment type="caution">
    <text evidence="3">The sequence shown here is derived from an EMBL/GenBank/DDBJ whole genome shotgun (WGS) entry which is preliminary data.</text>
</comment>
<organism evidence="3 4">
    <name type="scientific">Odynerus spinipes</name>
    <dbReference type="NCBI Taxonomy" id="1348599"/>
    <lineage>
        <taxon>Eukaryota</taxon>
        <taxon>Metazoa</taxon>
        <taxon>Ecdysozoa</taxon>
        <taxon>Arthropoda</taxon>
        <taxon>Hexapoda</taxon>
        <taxon>Insecta</taxon>
        <taxon>Pterygota</taxon>
        <taxon>Neoptera</taxon>
        <taxon>Endopterygota</taxon>
        <taxon>Hymenoptera</taxon>
        <taxon>Apocrita</taxon>
        <taxon>Aculeata</taxon>
        <taxon>Vespoidea</taxon>
        <taxon>Vespidae</taxon>
        <taxon>Eumeninae</taxon>
        <taxon>Odynerus</taxon>
    </lineage>
</organism>
<keyword evidence="4" id="KW-1185">Reference proteome</keyword>
<feature type="region of interest" description="Disordered" evidence="2">
    <location>
        <begin position="291"/>
        <end position="322"/>
    </location>
</feature>